<dbReference type="AlphaFoldDB" id="A0A1S2MYJ8"/>
<dbReference type="CDD" id="cd00886">
    <property type="entry name" value="MogA_MoaB"/>
    <property type="match status" value="1"/>
</dbReference>
<feature type="domain" description="MoaB/Mog" evidence="3">
    <location>
        <begin position="14"/>
        <end position="158"/>
    </location>
</feature>
<dbReference type="SUPFAM" id="SSF53218">
    <property type="entry name" value="Molybdenum cofactor biosynthesis proteins"/>
    <property type="match status" value="1"/>
</dbReference>
<dbReference type="InterPro" id="IPR036425">
    <property type="entry name" value="MoaB/Mog-like_dom_sf"/>
</dbReference>
<dbReference type="PANTHER" id="PTHR43764:SF1">
    <property type="entry name" value="MOLYBDOPTERIN MOLYBDOTRANSFERASE"/>
    <property type="match status" value="1"/>
</dbReference>
<dbReference type="Pfam" id="PF00994">
    <property type="entry name" value="MoCF_biosynth"/>
    <property type="match status" value="1"/>
</dbReference>
<dbReference type="GO" id="GO:0006777">
    <property type="term" value="P:Mo-molybdopterin cofactor biosynthetic process"/>
    <property type="evidence" value="ECO:0007669"/>
    <property type="project" value="UniProtKB-KW"/>
</dbReference>
<protein>
    <submittedName>
        <fullName evidence="4">Molybdenum cofactor biosynthesis protein</fullName>
    </submittedName>
</protein>
<evidence type="ECO:0000313" key="4">
    <source>
        <dbReference type="EMBL" id="OIJ35395.1"/>
    </source>
</evidence>
<dbReference type="OrthoDB" id="9794429at2"/>
<name>A0A1S2MYJ8_9MICC</name>
<organism evidence="4 5">
    <name type="scientific">Rothia kristinae</name>
    <dbReference type="NCBI Taxonomy" id="37923"/>
    <lineage>
        <taxon>Bacteria</taxon>
        <taxon>Bacillati</taxon>
        <taxon>Actinomycetota</taxon>
        <taxon>Actinomycetes</taxon>
        <taxon>Micrococcales</taxon>
        <taxon>Micrococcaceae</taxon>
        <taxon>Rothia</taxon>
    </lineage>
</organism>
<dbReference type="SMART" id="SM00852">
    <property type="entry name" value="MoCF_biosynth"/>
    <property type="match status" value="1"/>
</dbReference>
<accession>A0A1S2MYJ8</accession>
<dbReference type="Gene3D" id="3.40.980.10">
    <property type="entry name" value="MoaB/Mog-like domain"/>
    <property type="match status" value="1"/>
</dbReference>
<keyword evidence="2" id="KW-0501">Molybdenum cofactor biosynthesis</keyword>
<dbReference type="PANTHER" id="PTHR43764">
    <property type="entry name" value="MOLYBDENUM COFACTOR BIOSYNTHESIS"/>
    <property type="match status" value="1"/>
</dbReference>
<comment type="pathway">
    <text evidence="1">Cofactor biosynthesis; molybdopterin biosynthesis.</text>
</comment>
<comment type="caution">
    <text evidence="4">The sequence shown here is derived from an EMBL/GenBank/DDBJ whole genome shotgun (WGS) entry which is preliminary data.</text>
</comment>
<dbReference type="EMBL" id="MODZ01000009">
    <property type="protein sequence ID" value="OIJ35395.1"/>
    <property type="molecule type" value="Genomic_DNA"/>
</dbReference>
<dbReference type="InterPro" id="IPR051920">
    <property type="entry name" value="MPT_Adenylyltrnsfr/MoaC-Rel"/>
</dbReference>
<sequence length="168" mass="18092">MSADVELTLPQTALVVVASTRAARGEYPDRSGPIAVQWLRSRGFQTPDPVVVSDEEVTAYLDGVLSDRERLPRLVITSGGTGLNRDDRTVEAVRPHLDHEVPGIMHALWAKGLESTPAAVLSRGVAGTIGQSFVVTLPGSRGGVRDGVAVLDSLLDHLLRQLEDYHDH</sequence>
<gene>
    <name evidence="4" type="ORF">BK826_07810</name>
</gene>
<dbReference type="RefSeq" id="WP_075515143.1">
    <property type="nucleotide sequence ID" value="NZ_MODZ01000009.1"/>
</dbReference>
<dbReference type="Proteomes" id="UP000179540">
    <property type="component" value="Unassembled WGS sequence"/>
</dbReference>
<proteinExistence type="predicted"/>
<evidence type="ECO:0000256" key="1">
    <source>
        <dbReference type="ARBA" id="ARBA00005046"/>
    </source>
</evidence>
<dbReference type="InterPro" id="IPR001453">
    <property type="entry name" value="MoaB/Mog_dom"/>
</dbReference>
<evidence type="ECO:0000259" key="3">
    <source>
        <dbReference type="SMART" id="SM00852"/>
    </source>
</evidence>
<evidence type="ECO:0000313" key="5">
    <source>
        <dbReference type="Proteomes" id="UP000179540"/>
    </source>
</evidence>
<evidence type="ECO:0000256" key="2">
    <source>
        <dbReference type="ARBA" id="ARBA00023150"/>
    </source>
</evidence>
<reference evidence="4 5" key="1">
    <citation type="submission" date="2016-10" db="EMBL/GenBank/DDBJ databases">
        <title>Draft genome sequence of strain LCT isolated from the Shenzhou X spacecraft of China.</title>
        <authorList>
            <person name="Huang B."/>
        </authorList>
    </citation>
    <scope>NUCLEOTIDE SEQUENCE [LARGE SCALE GENOMIC DNA]</scope>
    <source>
        <strain evidence="4 5">LCT-H5</strain>
    </source>
</reference>